<dbReference type="WBParaSite" id="PgB03_g144_t06">
    <property type="protein sequence ID" value="PgB03_g144_t06"/>
    <property type="gene ID" value="PgB03_g144"/>
</dbReference>
<dbReference type="AlphaFoldDB" id="A0A914ZJ46"/>
<evidence type="ECO:0000256" key="2">
    <source>
        <dbReference type="SAM" id="SignalP"/>
    </source>
</evidence>
<feature type="compositionally biased region" description="Low complexity" evidence="1">
    <location>
        <begin position="59"/>
        <end position="69"/>
    </location>
</feature>
<name>A0A914ZJ46_PARUN</name>
<evidence type="ECO:0000313" key="4">
    <source>
        <dbReference type="WBParaSite" id="PgB03_g144_t06"/>
    </source>
</evidence>
<evidence type="ECO:0000256" key="1">
    <source>
        <dbReference type="SAM" id="MobiDB-lite"/>
    </source>
</evidence>
<feature type="signal peptide" evidence="2">
    <location>
        <begin position="1"/>
        <end position="20"/>
    </location>
</feature>
<organism evidence="3 4">
    <name type="scientific">Parascaris univalens</name>
    <name type="common">Nematode worm</name>
    <dbReference type="NCBI Taxonomy" id="6257"/>
    <lineage>
        <taxon>Eukaryota</taxon>
        <taxon>Metazoa</taxon>
        <taxon>Ecdysozoa</taxon>
        <taxon>Nematoda</taxon>
        <taxon>Chromadorea</taxon>
        <taxon>Rhabditida</taxon>
        <taxon>Spirurina</taxon>
        <taxon>Ascaridomorpha</taxon>
        <taxon>Ascaridoidea</taxon>
        <taxon>Ascarididae</taxon>
        <taxon>Parascaris</taxon>
    </lineage>
</organism>
<dbReference type="Proteomes" id="UP000887569">
    <property type="component" value="Unplaced"/>
</dbReference>
<accession>A0A914ZJ46</accession>
<sequence>MRIEKTIVLFVCVAILVCSAYEHLSDEAKSGDLSGREARRVKRVLLVRVRPEMPSHSNTTKATESNTTTHTERKQPKLVAVLAVLRRGNREM</sequence>
<reference evidence="4" key="1">
    <citation type="submission" date="2022-11" db="UniProtKB">
        <authorList>
            <consortium name="WormBaseParasite"/>
        </authorList>
    </citation>
    <scope>IDENTIFICATION</scope>
</reference>
<protein>
    <submittedName>
        <fullName evidence="4">Uncharacterized protein</fullName>
    </submittedName>
</protein>
<feature type="chain" id="PRO_5036836116" evidence="2">
    <location>
        <begin position="21"/>
        <end position="92"/>
    </location>
</feature>
<keyword evidence="3" id="KW-1185">Reference proteome</keyword>
<proteinExistence type="predicted"/>
<evidence type="ECO:0000313" key="3">
    <source>
        <dbReference type="Proteomes" id="UP000887569"/>
    </source>
</evidence>
<keyword evidence="2" id="KW-0732">Signal</keyword>
<feature type="region of interest" description="Disordered" evidence="1">
    <location>
        <begin position="51"/>
        <end position="74"/>
    </location>
</feature>